<evidence type="ECO:0000313" key="2">
    <source>
        <dbReference type="EMBL" id="RID58233.1"/>
    </source>
</evidence>
<evidence type="ECO:0000313" key="3">
    <source>
        <dbReference type="Proteomes" id="UP000264353"/>
    </source>
</evidence>
<keyword evidence="1" id="KW-1133">Transmembrane helix</keyword>
<dbReference type="Proteomes" id="UP000264353">
    <property type="component" value="Chromosome A6"/>
</dbReference>
<protein>
    <submittedName>
        <fullName evidence="2">Uncharacterized protein</fullName>
    </submittedName>
</protein>
<keyword evidence="1" id="KW-0812">Transmembrane</keyword>
<proteinExistence type="predicted"/>
<feature type="transmembrane region" description="Helical" evidence="1">
    <location>
        <begin position="18"/>
        <end position="39"/>
    </location>
</feature>
<accession>A0A397Z7F5</accession>
<name>A0A397Z7F5_BRACM</name>
<reference evidence="2 3" key="1">
    <citation type="submission" date="2018-06" db="EMBL/GenBank/DDBJ databases">
        <title>WGS assembly of Brassica rapa FPsc.</title>
        <authorList>
            <person name="Bowman J."/>
            <person name="Kohchi T."/>
            <person name="Yamato K."/>
            <person name="Jenkins J."/>
            <person name="Shu S."/>
            <person name="Ishizaki K."/>
            <person name="Yamaoka S."/>
            <person name="Nishihama R."/>
            <person name="Nakamura Y."/>
            <person name="Berger F."/>
            <person name="Adam C."/>
            <person name="Aki S."/>
            <person name="Althoff F."/>
            <person name="Araki T."/>
            <person name="Arteaga-Vazquez M."/>
            <person name="Balasubrmanian S."/>
            <person name="Bauer D."/>
            <person name="Boehm C."/>
            <person name="Briginshaw L."/>
            <person name="Caballero-Perez J."/>
            <person name="Catarino B."/>
            <person name="Chen F."/>
            <person name="Chiyoda S."/>
            <person name="Chovatia M."/>
            <person name="Davies K."/>
            <person name="Delmans M."/>
            <person name="Demura T."/>
            <person name="Dierschke T."/>
            <person name="Dolan L."/>
            <person name="Dorantes-Acosta A."/>
            <person name="Eklund D."/>
            <person name="Florent S."/>
            <person name="Flores-Sandoval E."/>
            <person name="Fujiyama A."/>
            <person name="Fukuzawa H."/>
            <person name="Galik B."/>
            <person name="Grimanelli D."/>
            <person name="Grimwood J."/>
            <person name="Grossniklaus U."/>
            <person name="Hamada T."/>
            <person name="Haseloff J."/>
            <person name="Hetherington A."/>
            <person name="Higo A."/>
            <person name="Hirakawa Y."/>
            <person name="Hundley H."/>
            <person name="Ikeda Y."/>
            <person name="Inoue K."/>
            <person name="Inoue S."/>
            <person name="Ishida S."/>
            <person name="Jia Q."/>
            <person name="Kakita M."/>
            <person name="Kanazawa T."/>
            <person name="Kawai Y."/>
            <person name="Kawashima T."/>
            <person name="Kennedy M."/>
            <person name="Kinose K."/>
            <person name="Kinoshita T."/>
            <person name="Kohara Y."/>
            <person name="Koide E."/>
            <person name="Komatsu K."/>
            <person name="Kopischke S."/>
            <person name="Kubo M."/>
            <person name="Kyozuka J."/>
            <person name="Lagercrantz U."/>
            <person name="Lin S."/>
            <person name="Lindquist E."/>
            <person name="Lipzen A."/>
            <person name="Lu C."/>
            <person name="Luna E."/>
            <person name="Martienssen R."/>
            <person name="Minamino N."/>
            <person name="Mizutani M."/>
            <person name="Mizutani M."/>
            <person name="Mochizuki N."/>
            <person name="Monte I."/>
            <person name="Mosher R."/>
            <person name="Nagasaki H."/>
            <person name="Nakagami H."/>
            <person name="Naramoto S."/>
            <person name="Nishitani K."/>
            <person name="Ohtani M."/>
            <person name="Okamoto T."/>
            <person name="Okumura M."/>
            <person name="Phillips J."/>
            <person name="Pollak B."/>
            <person name="Reinders A."/>
            <person name="Roevekamp M."/>
            <person name="Sano R."/>
            <person name="Sawa S."/>
            <person name="Schmid M."/>
            <person name="Shirakawa M."/>
            <person name="Solano R."/>
            <person name="Spunde A."/>
            <person name="Suetsugu N."/>
            <person name="Sugano S."/>
            <person name="Sugiyama A."/>
            <person name="Sun R."/>
            <person name="Suzuki Y."/>
            <person name="Takenaka M."/>
            <person name="Takezawa D."/>
            <person name="Tomogane H."/>
            <person name="Tsuzuki M."/>
            <person name="Ueda T."/>
            <person name="Umeda M."/>
            <person name="Ward J."/>
            <person name="Watanabe Y."/>
            <person name="Yazaki K."/>
            <person name="Yokoyama R."/>
            <person name="Yoshitake Y."/>
            <person name="Yotsui I."/>
            <person name="Zachgo S."/>
            <person name="Schmutz J."/>
        </authorList>
    </citation>
    <scope>NUCLEOTIDE SEQUENCE [LARGE SCALE GENOMIC DNA]</scope>
    <source>
        <strain evidence="3">cv. B-3</strain>
    </source>
</reference>
<sequence length="59" mass="6885">MPCGVQKESYPNVIVSPFIKLCCFFSLILKSFAFQSLTWDSNRTSKMRFSLYLYENCCV</sequence>
<gene>
    <name evidence="2" type="ORF">BRARA_F01541</name>
</gene>
<evidence type="ECO:0000256" key="1">
    <source>
        <dbReference type="SAM" id="Phobius"/>
    </source>
</evidence>
<organism evidence="2 3">
    <name type="scientific">Brassica campestris</name>
    <name type="common">Field mustard</name>
    <dbReference type="NCBI Taxonomy" id="3711"/>
    <lineage>
        <taxon>Eukaryota</taxon>
        <taxon>Viridiplantae</taxon>
        <taxon>Streptophyta</taxon>
        <taxon>Embryophyta</taxon>
        <taxon>Tracheophyta</taxon>
        <taxon>Spermatophyta</taxon>
        <taxon>Magnoliopsida</taxon>
        <taxon>eudicotyledons</taxon>
        <taxon>Gunneridae</taxon>
        <taxon>Pentapetalae</taxon>
        <taxon>rosids</taxon>
        <taxon>malvids</taxon>
        <taxon>Brassicales</taxon>
        <taxon>Brassicaceae</taxon>
        <taxon>Brassiceae</taxon>
        <taxon>Brassica</taxon>
    </lineage>
</organism>
<dbReference type="EMBL" id="CM010633">
    <property type="protein sequence ID" value="RID58233.1"/>
    <property type="molecule type" value="Genomic_DNA"/>
</dbReference>
<keyword evidence="1" id="KW-0472">Membrane</keyword>
<dbReference type="AlphaFoldDB" id="A0A397Z7F5"/>